<dbReference type="InterPro" id="IPR046938">
    <property type="entry name" value="DNA_clamp_sf"/>
</dbReference>
<sequence length="214" mass="24520">MLLSHIIPLILFYLAISYITNFLNIKEQKQLYISRQRNLSVSLRSLCISPFTMAELWMNNGRGALLTTSLNHLMHMAEVAIIKFPNEGLTLIASGSAHLVIAVYHVPFRDFDLFYCYENKSASVNLKGLYQRLNLGGAYDAIAIYFDDFEDGIILGFVNPFTHQMTYGHVPVTEVYEDHVDINDINFEYEVVVGIPSDQFSYMMMQLAIVENEW</sequence>
<dbReference type="Proteomes" id="UP000187406">
    <property type="component" value="Unassembled WGS sequence"/>
</dbReference>
<dbReference type="SUPFAM" id="SSF55979">
    <property type="entry name" value="DNA clamp"/>
    <property type="match status" value="1"/>
</dbReference>
<keyword evidence="5" id="KW-1185">Reference proteome</keyword>
<dbReference type="GO" id="GO:0003677">
    <property type="term" value="F:DNA binding"/>
    <property type="evidence" value="ECO:0007669"/>
    <property type="project" value="UniProtKB-KW"/>
</dbReference>
<feature type="domain" description="Proliferating cell nuclear antigen PCNA N-terminal" evidence="3">
    <location>
        <begin position="62"/>
        <end position="166"/>
    </location>
</feature>
<accession>A0A1Q3CLB9</accession>
<keyword evidence="2" id="KW-0472">Membrane</keyword>
<evidence type="ECO:0000313" key="5">
    <source>
        <dbReference type="Proteomes" id="UP000187406"/>
    </source>
</evidence>
<dbReference type="GO" id="GO:0019985">
    <property type="term" value="P:translesion synthesis"/>
    <property type="evidence" value="ECO:0007669"/>
    <property type="project" value="TreeGrafter"/>
</dbReference>
<keyword evidence="1" id="KW-0238">DNA-binding</keyword>
<proteinExistence type="predicted"/>
<dbReference type="Pfam" id="PF00705">
    <property type="entry name" value="PCNA_N"/>
    <property type="match status" value="1"/>
</dbReference>
<comment type="caution">
    <text evidence="4">The sequence shown here is derived from an EMBL/GenBank/DDBJ whole genome shotgun (WGS) entry which is preliminary data.</text>
</comment>
<dbReference type="AlphaFoldDB" id="A0A1Q3CLB9"/>
<reference evidence="5" key="1">
    <citation type="submission" date="2016-04" db="EMBL/GenBank/DDBJ databases">
        <title>Cephalotus genome sequencing.</title>
        <authorList>
            <person name="Fukushima K."/>
            <person name="Hasebe M."/>
            <person name="Fang X."/>
        </authorList>
    </citation>
    <scope>NUCLEOTIDE SEQUENCE [LARGE SCALE GENOMIC DNA]</scope>
    <source>
        <strain evidence="5">cv. St1</strain>
    </source>
</reference>
<dbReference type="PANTHER" id="PTHR11352">
    <property type="entry name" value="PROLIFERATING CELL NUCLEAR ANTIGEN"/>
    <property type="match status" value="1"/>
</dbReference>
<organism evidence="4 5">
    <name type="scientific">Cephalotus follicularis</name>
    <name type="common">Albany pitcher plant</name>
    <dbReference type="NCBI Taxonomy" id="3775"/>
    <lineage>
        <taxon>Eukaryota</taxon>
        <taxon>Viridiplantae</taxon>
        <taxon>Streptophyta</taxon>
        <taxon>Embryophyta</taxon>
        <taxon>Tracheophyta</taxon>
        <taxon>Spermatophyta</taxon>
        <taxon>Magnoliopsida</taxon>
        <taxon>eudicotyledons</taxon>
        <taxon>Gunneridae</taxon>
        <taxon>Pentapetalae</taxon>
        <taxon>rosids</taxon>
        <taxon>fabids</taxon>
        <taxon>Oxalidales</taxon>
        <taxon>Cephalotaceae</taxon>
        <taxon>Cephalotus</taxon>
    </lineage>
</organism>
<dbReference type="InterPro" id="IPR022648">
    <property type="entry name" value="Pr_cel_nuc_antig_N"/>
</dbReference>
<dbReference type="GO" id="GO:0006275">
    <property type="term" value="P:regulation of DNA replication"/>
    <property type="evidence" value="ECO:0007669"/>
    <property type="project" value="InterPro"/>
</dbReference>
<dbReference type="STRING" id="3775.A0A1Q3CLB9"/>
<dbReference type="InterPro" id="IPR000730">
    <property type="entry name" value="Pr_cel_nuc_antig"/>
</dbReference>
<evidence type="ECO:0000256" key="2">
    <source>
        <dbReference type="SAM" id="Phobius"/>
    </source>
</evidence>
<protein>
    <submittedName>
        <fullName evidence="4">PCNA_N domain-containing protein</fullName>
    </submittedName>
</protein>
<dbReference type="InParanoid" id="A0A1Q3CLB9"/>
<dbReference type="EMBL" id="BDDD01002318">
    <property type="protein sequence ID" value="GAV81049.1"/>
    <property type="molecule type" value="Genomic_DNA"/>
</dbReference>
<feature type="transmembrane region" description="Helical" evidence="2">
    <location>
        <begin position="6"/>
        <end position="25"/>
    </location>
</feature>
<dbReference type="Gene3D" id="3.70.10.10">
    <property type="match status" value="1"/>
</dbReference>
<dbReference type="GO" id="GO:0043626">
    <property type="term" value="C:PCNA complex"/>
    <property type="evidence" value="ECO:0007669"/>
    <property type="project" value="TreeGrafter"/>
</dbReference>
<dbReference type="GO" id="GO:0030337">
    <property type="term" value="F:DNA polymerase processivity factor activity"/>
    <property type="evidence" value="ECO:0007669"/>
    <property type="project" value="InterPro"/>
</dbReference>
<dbReference type="GO" id="GO:0006298">
    <property type="term" value="P:mismatch repair"/>
    <property type="evidence" value="ECO:0007669"/>
    <property type="project" value="TreeGrafter"/>
</dbReference>
<dbReference type="GO" id="GO:0006272">
    <property type="term" value="P:leading strand elongation"/>
    <property type="evidence" value="ECO:0007669"/>
    <property type="project" value="TreeGrafter"/>
</dbReference>
<evidence type="ECO:0000259" key="3">
    <source>
        <dbReference type="Pfam" id="PF00705"/>
    </source>
</evidence>
<evidence type="ECO:0000313" key="4">
    <source>
        <dbReference type="EMBL" id="GAV81049.1"/>
    </source>
</evidence>
<keyword evidence="2" id="KW-0812">Transmembrane</keyword>
<evidence type="ECO:0000256" key="1">
    <source>
        <dbReference type="ARBA" id="ARBA00023125"/>
    </source>
</evidence>
<dbReference type="PANTHER" id="PTHR11352:SF0">
    <property type="entry name" value="PROLIFERATING CELL NUCLEAR ANTIGEN"/>
    <property type="match status" value="1"/>
</dbReference>
<name>A0A1Q3CLB9_CEPFO</name>
<gene>
    <name evidence="4" type="ORF">CFOL_v3_24508</name>
</gene>
<keyword evidence="2" id="KW-1133">Transmembrane helix</keyword>
<dbReference type="OrthoDB" id="1582958at2759"/>